<dbReference type="SUPFAM" id="SSF55120">
    <property type="entry name" value="Pseudouridine synthase"/>
    <property type="match status" value="1"/>
</dbReference>
<dbReference type="GO" id="GO:0009982">
    <property type="term" value="F:pseudouridine synthase activity"/>
    <property type="evidence" value="ECO:0007669"/>
    <property type="project" value="InterPro"/>
</dbReference>
<gene>
    <name evidence="5" type="ORF">KME15_26625</name>
</gene>
<proteinExistence type="inferred from homology"/>
<dbReference type="GO" id="GO:0003723">
    <property type="term" value="F:RNA binding"/>
    <property type="evidence" value="ECO:0007669"/>
    <property type="project" value="InterPro"/>
</dbReference>
<dbReference type="PANTHER" id="PTHR21600">
    <property type="entry name" value="MITOCHONDRIAL RNA PSEUDOURIDINE SYNTHASE"/>
    <property type="match status" value="1"/>
</dbReference>
<comment type="function">
    <text evidence="3">Responsible for synthesis of pseudouridine from uracil.</text>
</comment>
<dbReference type="Pfam" id="PF00849">
    <property type="entry name" value="PseudoU_synth_2"/>
    <property type="match status" value="1"/>
</dbReference>
<evidence type="ECO:0000256" key="3">
    <source>
        <dbReference type="RuleBase" id="RU362028"/>
    </source>
</evidence>
<evidence type="ECO:0000313" key="6">
    <source>
        <dbReference type="Proteomes" id="UP000757435"/>
    </source>
</evidence>
<accession>A0A951QHM4</accession>
<dbReference type="PROSITE" id="PS01129">
    <property type="entry name" value="PSI_RLU"/>
    <property type="match status" value="1"/>
</dbReference>
<dbReference type="InterPro" id="IPR020103">
    <property type="entry name" value="PsdUridine_synth_cat_dom_sf"/>
</dbReference>
<comment type="similarity">
    <text evidence="2 3">Belongs to the pseudouridine synthase RluA family.</text>
</comment>
<dbReference type="InterPro" id="IPR050188">
    <property type="entry name" value="RluA_PseudoU_synthase"/>
</dbReference>
<dbReference type="InterPro" id="IPR006225">
    <property type="entry name" value="PsdUridine_synth_RluC/D"/>
</dbReference>
<dbReference type="GO" id="GO:0140098">
    <property type="term" value="F:catalytic activity, acting on RNA"/>
    <property type="evidence" value="ECO:0007669"/>
    <property type="project" value="UniProtKB-ARBA"/>
</dbReference>
<dbReference type="CDD" id="cd02869">
    <property type="entry name" value="PseudoU_synth_RluA_like"/>
    <property type="match status" value="1"/>
</dbReference>
<evidence type="ECO:0000256" key="2">
    <source>
        <dbReference type="ARBA" id="ARBA00010876"/>
    </source>
</evidence>
<dbReference type="EC" id="5.4.99.-" evidence="3"/>
<name>A0A951QHM4_9CYAN</name>
<dbReference type="AlphaFoldDB" id="A0A951QHM4"/>
<evidence type="ECO:0000259" key="4">
    <source>
        <dbReference type="Pfam" id="PF00849"/>
    </source>
</evidence>
<dbReference type="NCBIfam" id="TIGR00005">
    <property type="entry name" value="rluA_subfam"/>
    <property type="match status" value="1"/>
</dbReference>
<organism evidence="5 6">
    <name type="scientific">Drouetiella hepatica Uher 2000/2452</name>
    <dbReference type="NCBI Taxonomy" id="904376"/>
    <lineage>
        <taxon>Bacteria</taxon>
        <taxon>Bacillati</taxon>
        <taxon>Cyanobacteriota</taxon>
        <taxon>Cyanophyceae</taxon>
        <taxon>Oculatellales</taxon>
        <taxon>Oculatellaceae</taxon>
        <taxon>Drouetiella</taxon>
    </lineage>
</organism>
<dbReference type="PANTHER" id="PTHR21600:SF88">
    <property type="entry name" value="RNA PSEUDOURIDINE SYNTHASE 5"/>
    <property type="match status" value="1"/>
</dbReference>
<comment type="catalytic activity">
    <reaction evidence="1 3">
        <text>a uridine in RNA = a pseudouridine in RNA</text>
        <dbReference type="Rhea" id="RHEA:48348"/>
        <dbReference type="Rhea" id="RHEA-COMP:12068"/>
        <dbReference type="Rhea" id="RHEA-COMP:12069"/>
        <dbReference type="ChEBI" id="CHEBI:65314"/>
        <dbReference type="ChEBI" id="CHEBI:65315"/>
    </reaction>
</comment>
<reference evidence="5" key="2">
    <citation type="journal article" date="2022" name="Microbiol. Resour. Announc.">
        <title>Metagenome Sequencing to Explore Phylogenomics of Terrestrial Cyanobacteria.</title>
        <authorList>
            <person name="Ward R.D."/>
            <person name="Stajich J.E."/>
            <person name="Johansen J.R."/>
            <person name="Huntemann M."/>
            <person name="Clum A."/>
            <person name="Foster B."/>
            <person name="Foster B."/>
            <person name="Roux S."/>
            <person name="Palaniappan K."/>
            <person name="Varghese N."/>
            <person name="Mukherjee S."/>
            <person name="Reddy T.B.K."/>
            <person name="Daum C."/>
            <person name="Copeland A."/>
            <person name="Chen I.A."/>
            <person name="Ivanova N.N."/>
            <person name="Kyrpides N.C."/>
            <person name="Shapiro N."/>
            <person name="Eloe-Fadrosh E.A."/>
            <person name="Pietrasiak N."/>
        </authorList>
    </citation>
    <scope>NUCLEOTIDE SEQUENCE</scope>
    <source>
        <strain evidence="5">UHER 2000/2452</strain>
    </source>
</reference>
<dbReference type="InterPro" id="IPR006145">
    <property type="entry name" value="PsdUridine_synth_RsuA/RluA"/>
</dbReference>
<dbReference type="Proteomes" id="UP000757435">
    <property type="component" value="Unassembled WGS sequence"/>
</dbReference>
<dbReference type="InterPro" id="IPR006224">
    <property type="entry name" value="PsdUridine_synth_RluA-like_CS"/>
</dbReference>
<protein>
    <recommendedName>
        <fullName evidence="3">Pseudouridine synthase</fullName>
        <ecNumber evidence="3">5.4.99.-</ecNumber>
    </recommendedName>
</protein>
<dbReference type="EMBL" id="JAHHHD010000064">
    <property type="protein sequence ID" value="MBW4662244.1"/>
    <property type="molecule type" value="Genomic_DNA"/>
</dbReference>
<dbReference type="GO" id="GO:0000455">
    <property type="term" value="P:enzyme-directed rRNA pseudouridine synthesis"/>
    <property type="evidence" value="ECO:0007669"/>
    <property type="project" value="TreeGrafter"/>
</dbReference>
<sequence length="313" mass="34892">MLNQGWTYREQVDRSGAGLTLLAYYSQRYPHSSPEEWQDRISAGQVLLDDRPAAPNTILRPGQRLTYQRPPWEEPEVPLSFEVLYEDLDLLIVAKPSGLPVLPGGGFLEHTLLRQLQRQYPADQYPADQYLADQYPGTPVPIHRLGRGTSGLMLMARSPLAKSHLSQQMRDRQIQKTYRALVGRGFPDRLIVTDAIGKVPHPVLGYIYAATPDGQFAQSECRVLRRNGDTTLLEVTILTGRPHQIRIHLAAAGYPLLGDPLYGVGGLPYQPEAEKVAVPGDCGYYLHAYHLGFHHPRTGEVMSAICPPPSQLC</sequence>
<evidence type="ECO:0000313" key="5">
    <source>
        <dbReference type="EMBL" id="MBW4662244.1"/>
    </source>
</evidence>
<comment type="caution">
    <text evidence="5">The sequence shown here is derived from an EMBL/GenBank/DDBJ whole genome shotgun (WGS) entry which is preliminary data.</text>
</comment>
<feature type="domain" description="Pseudouridine synthase RsuA/RluA-like" evidence="4">
    <location>
        <begin position="89"/>
        <end position="251"/>
    </location>
</feature>
<evidence type="ECO:0000256" key="1">
    <source>
        <dbReference type="ARBA" id="ARBA00000073"/>
    </source>
</evidence>
<reference evidence="5" key="1">
    <citation type="submission" date="2021-05" db="EMBL/GenBank/DDBJ databases">
        <authorList>
            <person name="Pietrasiak N."/>
            <person name="Ward R."/>
            <person name="Stajich J.E."/>
            <person name="Kurbessoian T."/>
        </authorList>
    </citation>
    <scope>NUCLEOTIDE SEQUENCE</scope>
    <source>
        <strain evidence="5">UHER 2000/2452</strain>
    </source>
</reference>
<keyword evidence="3" id="KW-0413">Isomerase</keyword>
<dbReference type="Gene3D" id="3.30.2350.10">
    <property type="entry name" value="Pseudouridine synthase"/>
    <property type="match status" value="1"/>
</dbReference>